<comment type="caution">
    <text evidence="2">The sequence shown here is derived from an EMBL/GenBank/DDBJ whole genome shotgun (WGS) entry which is preliminary data.</text>
</comment>
<evidence type="ECO:0000259" key="1">
    <source>
        <dbReference type="PROSITE" id="PS51444"/>
    </source>
</evidence>
<protein>
    <submittedName>
        <fullName evidence="2">FH2 domain</fullName>
    </submittedName>
    <submittedName>
        <fullName evidence="3">Formin</fullName>
    </submittedName>
</protein>
<sequence length="46" mass="5284">MNRMILNLITDYPNYLSAALNSAALNFKLYLLHVLKEIFGDDKNIV</sequence>
<keyword evidence="4" id="KW-1185">Reference proteome</keyword>
<reference evidence="2" key="1">
    <citation type="submission" date="2023-06" db="EMBL/GenBank/DDBJ databases">
        <authorList>
            <person name="Kurt Z."/>
        </authorList>
    </citation>
    <scope>NUCLEOTIDE SEQUENCE</scope>
</reference>
<proteinExistence type="predicted"/>
<dbReference type="EMBL" id="CAXDID020000087">
    <property type="protein sequence ID" value="CAL6020821.1"/>
    <property type="molecule type" value="Genomic_DNA"/>
</dbReference>
<evidence type="ECO:0000313" key="4">
    <source>
        <dbReference type="Proteomes" id="UP001642409"/>
    </source>
</evidence>
<name>A0AA86PH73_9EUKA</name>
<dbReference type="EMBL" id="CATOUU010000644">
    <property type="protein sequence ID" value="CAI9937173.1"/>
    <property type="molecule type" value="Genomic_DNA"/>
</dbReference>
<evidence type="ECO:0000313" key="3">
    <source>
        <dbReference type="EMBL" id="CAL6020821.1"/>
    </source>
</evidence>
<evidence type="ECO:0000313" key="2">
    <source>
        <dbReference type="EMBL" id="CAI9937173.1"/>
    </source>
</evidence>
<gene>
    <name evidence="2" type="ORF">HINF_LOCUS24818</name>
    <name evidence="3" type="ORF">HINF_LOCUS27842</name>
</gene>
<dbReference type="PROSITE" id="PS51444">
    <property type="entry name" value="FH2"/>
    <property type="match status" value="1"/>
</dbReference>
<dbReference type="Proteomes" id="UP001642409">
    <property type="component" value="Unassembled WGS sequence"/>
</dbReference>
<feature type="domain" description="FH2" evidence="1">
    <location>
        <begin position="1"/>
        <end position="46"/>
    </location>
</feature>
<dbReference type="AlphaFoldDB" id="A0AA86PH73"/>
<organism evidence="2">
    <name type="scientific">Hexamita inflata</name>
    <dbReference type="NCBI Taxonomy" id="28002"/>
    <lineage>
        <taxon>Eukaryota</taxon>
        <taxon>Metamonada</taxon>
        <taxon>Diplomonadida</taxon>
        <taxon>Hexamitidae</taxon>
        <taxon>Hexamitinae</taxon>
        <taxon>Hexamita</taxon>
    </lineage>
</organism>
<accession>A0AA86PH73</accession>
<reference evidence="3 4" key="2">
    <citation type="submission" date="2024-07" db="EMBL/GenBank/DDBJ databases">
        <authorList>
            <person name="Akdeniz Z."/>
        </authorList>
    </citation>
    <scope>NUCLEOTIDE SEQUENCE [LARGE SCALE GENOMIC DNA]</scope>
</reference>
<dbReference type="InterPro" id="IPR015425">
    <property type="entry name" value="FH2_Formin"/>
</dbReference>